<dbReference type="GO" id="GO:0016020">
    <property type="term" value="C:membrane"/>
    <property type="evidence" value="ECO:0007669"/>
    <property type="project" value="UniProtKB-SubCell"/>
</dbReference>
<keyword evidence="3 6" id="KW-0812">Transmembrane</keyword>
<keyword evidence="8" id="KW-1185">Reference proteome</keyword>
<feature type="transmembrane region" description="Helical" evidence="6">
    <location>
        <begin position="239"/>
        <end position="261"/>
    </location>
</feature>
<sequence length="436" mass="45820">SELLARSLFACGISTILQTCLGSRLPLVQIPSFEYLVPAMVLSSHLSLSASTDRNGEALGCSHRVLPPVSHPFLLQVSGAVVVSGLVQLVLGVSGTCGWTARRCGPMVLAPSLSIVGLSAYKEVAFFCSANWGVALLLVLLAVTFSQHLGSCRLPCCAWLCARGGYVEPSVPTLRTFSVLLPFTGICIVCVVLSHLRVPWDSLELAMERLPWANSTVHPPWLWIPYPGEGGWPLLTPRALAVGIAMAVGGSINSVGCYVLCGRLLRAPRPPPDACNRGLCTEALGSLLAGLLGAAGGTASSIANACASSLTQAGSRLSVQVSALVCVALGMSPRLAGLLTRIPLVVHGGVLCVTYAVAVGMGISYFQYADIDSGRNIFIVGFTMFMALLVPRWLSTAPAHLATGWVPLDLLFLSLLMVPVFLTGFLSFFLENTVSG</sequence>
<keyword evidence="5 6" id="KW-0472">Membrane</keyword>
<evidence type="ECO:0000256" key="3">
    <source>
        <dbReference type="ARBA" id="ARBA00022692"/>
    </source>
</evidence>
<name>A0A7K8MZS4_CASCA</name>
<dbReference type="PANTHER" id="PTHR11119">
    <property type="entry name" value="XANTHINE-URACIL / VITAMIN C PERMEASE FAMILY MEMBER"/>
    <property type="match status" value="1"/>
</dbReference>
<comment type="caution">
    <text evidence="7">The sequence shown here is derived from an EMBL/GenBank/DDBJ whole genome shotgun (WGS) entry which is preliminary data.</text>
</comment>
<dbReference type="GO" id="GO:0022857">
    <property type="term" value="F:transmembrane transporter activity"/>
    <property type="evidence" value="ECO:0007669"/>
    <property type="project" value="InterPro"/>
</dbReference>
<keyword evidence="4 6" id="KW-1133">Transmembrane helix</keyword>
<feature type="transmembrane region" description="Helical" evidence="6">
    <location>
        <begin position="410"/>
        <end position="430"/>
    </location>
</feature>
<evidence type="ECO:0000256" key="1">
    <source>
        <dbReference type="ARBA" id="ARBA00004141"/>
    </source>
</evidence>
<evidence type="ECO:0000256" key="2">
    <source>
        <dbReference type="ARBA" id="ARBA00008821"/>
    </source>
</evidence>
<organism evidence="7 8">
    <name type="scientific">Casuarius casuarius</name>
    <name type="common">Southern cassowary</name>
    <name type="synonym">Struthio casuarius</name>
    <dbReference type="NCBI Taxonomy" id="8787"/>
    <lineage>
        <taxon>Eukaryota</taxon>
        <taxon>Metazoa</taxon>
        <taxon>Chordata</taxon>
        <taxon>Craniata</taxon>
        <taxon>Vertebrata</taxon>
        <taxon>Euteleostomi</taxon>
        <taxon>Archelosauria</taxon>
        <taxon>Archosauria</taxon>
        <taxon>Dinosauria</taxon>
        <taxon>Saurischia</taxon>
        <taxon>Theropoda</taxon>
        <taxon>Coelurosauria</taxon>
        <taxon>Aves</taxon>
        <taxon>Palaeognathae</taxon>
        <taxon>Casuariiformes</taxon>
        <taxon>Casuariidae</taxon>
        <taxon>Casuarius</taxon>
    </lineage>
</organism>
<dbReference type="Proteomes" id="UP000524187">
    <property type="component" value="Unassembled WGS sequence"/>
</dbReference>
<dbReference type="Pfam" id="PF00860">
    <property type="entry name" value="Xan_ur_permease"/>
    <property type="match status" value="1"/>
</dbReference>
<evidence type="ECO:0000256" key="4">
    <source>
        <dbReference type="ARBA" id="ARBA00022989"/>
    </source>
</evidence>
<evidence type="ECO:0000256" key="5">
    <source>
        <dbReference type="ARBA" id="ARBA00023136"/>
    </source>
</evidence>
<feature type="non-terminal residue" evidence="7">
    <location>
        <position position="436"/>
    </location>
</feature>
<protein>
    <submittedName>
        <fullName evidence="7">S23A3 protein</fullName>
    </submittedName>
</protein>
<feature type="transmembrane region" description="Helical" evidence="6">
    <location>
        <begin position="124"/>
        <end position="145"/>
    </location>
</feature>
<comment type="subcellular location">
    <subcellularLocation>
        <location evidence="1">Membrane</location>
        <topology evidence="1">Multi-pass membrane protein</topology>
    </subcellularLocation>
</comment>
<feature type="transmembrane region" description="Helical" evidence="6">
    <location>
        <begin position="342"/>
        <end position="365"/>
    </location>
</feature>
<evidence type="ECO:0000313" key="7">
    <source>
        <dbReference type="EMBL" id="NXE46507.1"/>
    </source>
</evidence>
<evidence type="ECO:0000313" key="8">
    <source>
        <dbReference type="Proteomes" id="UP000524187"/>
    </source>
</evidence>
<accession>A0A7K8MZS4</accession>
<proteinExistence type="inferred from homology"/>
<gene>
    <name evidence="7" type="primary">Slc23a3</name>
    <name evidence="7" type="ORF">CASCAS_R07559</name>
</gene>
<dbReference type="InterPro" id="IPR006043">
    <property type="entry name" value="NCS2"/>
</dbReference>
<dbReference type="EMBL" id="VWPT01000015">
    <property type="protein sequence ID" value="NXE46507.1"/>
    <property type="molecule type" value="Genomic_DNA"/>
</dbReference>
<evidence type="ECO:0000256" key="6">
    <source>
        <dbReference type="SAM" id="Phobius"/>
    </source>
</evidence>
<feature type="transmembrane region" description="Helical" evidence="6">
    <location>
        <begin position="179"/>
        <end position="198"/>
    </location>
</feature>
<feature type="non-terminal residue" evidence="7">
    <location>
        <position position="1"/>
    </location>
</feature>
<feature type="transmembrane region" description="Helical" evidence="6">
    <location>
        <begin position="377"/>
        <end position="394"/>
    </location>
</feature>
<reference evidence="7 8" key="1">
    <citation type="submission" date="2019-09" db="EMBL/GenBank/DDBJ databases">
        <title>Bird 10,000 Genomes (B10K) Project - Family phase.</title>
        <authorList>
            <person name="Zhang G."/>
        </authorList>
    </citation>
    <scope>NUCLEOTIDE SEQUENCE [LARGE SCALE GENOMIC DNA]</scope>
    <source>
        <strain evidence="7">B10K-LSUMZ-50683</strain>
        <tissue evidence="7">Muscle</tissue>
    </source>
</reference>
<comment type="similarity">
    <text evidence="2">Belongs to the nucleobase:cation symporter-2 (NCS2) (TC 2.A.40) family.</text>
</comment>
<dbReference type="AlphaFoldDB" id="A0A7K8MZS4"/>